<sequence>MKISRLLKIALLTTGALTMAVAAISFTTQVVENPPVTGEINAPEEVKQLFRHACYDCHSNNTQLAWYDKLPIVAGLVRKDVIAAREHLNFSEWDRLSAAQQQSALWEAYNMINSGTMPLPSYAALHSNAKVTPAELSGLRNYLNTKRVKVVPDSAKTAQARQQWEKAAPAQLPVSVNGIRHMPEFRQWQVMSTTSRFDNTTMRVMFANPVAMQAIKEQKINPWPDGAVIVKVVWEKSIDANGNIHPGKFLNIQYMVREAKRYQDTDGWGYAKFETPALKPYGSTPMTFRECSSCHRAANKTGGIFDLSTLN</sequence>
<dbReference type="Proteomes" id="UP000320811">
    <property type="component" value="Unassembled WGS sequence"/>
</dbReference>
<dbReference type="RefSeq" id="WP_186452514.1">
    <property type="nucleotide sequence ID" value="NZ_VIWO01000005.1"/>
</dbReference>
<dbReference type="AlphaFoldDB" id="A0A561PP60"/>
<organism evidence="3 4">
    <name type="scientific">Chitinophaga polysaccharea</name>
    <dbReference type="NCBI Taxonomy" id="1293035"/>
    <lineage>
        <taxon>Bacteria</taxon>
        <taxon>Pseudomonadati</taxon>
        <taxon>Bacteroidota</taxon>
        <taxon>Chitinophagia</taxon>
        <taxon>Chitinophagales</taxon>
        <taxon>Chitinophagaceae</taxon>
        <taxon>Chitinophaga</taxon>
    </lineage>
</organism>
<accession>A0A561PP60</accession>
<dbReference type="Gene3D" id="3.50.70.20">
    <property type="entry name" value="Cytochrome P460"/>
    <property type="match status" value="1"/>
</dbReference>
<feature type="signal peptide" evidence="1">
    <location>
        <begin position="1"/>
        <end position="22"/>
    </location>
</feature>
<dbReference type="InterPro" id="IPR025992">
    <property type="entry name" value="Haem-bd"/>
</dbReference>
<evidence type="ECO:0000313" key="4">
    <source>
        <dbReference type="Proteomes" id="UP000320811"/>
    </source>
</evidence>
<reference evidence="3 4" key="1">
    <citation type="submission" date="2019-06" db="EMBL/GenBank/DDBJ databases">
        <title>Sorghum-associated microbial communities from plants grown in Nebraska, USA.</title>
        <authorList>
            <person name="Schachtman D."/>
        </authorList>
    </citation>
    <scope>NUCLEOTIDE SEQUENCE [LARGE SCALE GENOMIC DNA]</scope>
    <source>
        <strain evidence="3 4">1209</strain>
    </source>
</reference>
<protein>
    <submittedName>
        <fullName evidence="3">Cytochrome P460</fullName>
    </submittedName>
</protein>
<dbReference type="SMART" id="SM01235">
    <property type="entry name" value="Haem_bd"/>
    <property type="match status" value="1"/>
</dbReference>
<keyword evidence="1" id="KW-0732">Signal</keyword>
<keyword evidence="4" id="KW-1185">Reference proteome</keyword>
<name>A0A561PP60_9BACT</name>
<feature type="domain" description="Haem-binding" evidence="2">
    <location>
        <begin position="15"/>
        <end position="147"/>
    </location>
</feature>
<dbReference type="InterPro" id="IPR032033">
    <property type="entry name" value="Cytochrome_P460"/>
</dbReference>
<gene>
    <name evidence="3" type="ORF">FHW36_105339</name>
</gene>
<dbReference type="EMBL" id="VIWO01000005">
    <property type="protein sequence ID" value="TWF39899.1"/>
    <property type="molecule type" value="Genomic_DNA"/>
</dbReference>
<dbReference type="Pfam" id="PF14376">
    <property type="entry name" value="Haem_bd"/>
    <property type="match status" value="1"/>
</dbReference>
<comment type="caution">
    <text evidence="3">The sequence shown here is derived from an EMBL/GenBank/DDBJ whole genome shotgun (WGS) entry which is preliminary data.</text>
</comment>
<dbReference type="InterPro" id="IPR038142">
    <property type="entry name" value="Cytochrome_P460_sp"/>
</dbReference>
<proteinExistence type="predicted"/>
<evidence type="ECO:0000256" key="1">
    <source>
        <dbReference type="SAM" id="SignalP"/>
    </source>
</evidence>
<dbReference type="Pfam" id="PF16694">
    <property type="entry name" value="Cytochrome_P460"/>
    <property type="match status" value="1"/>
</dbReference>
<evidence type="ECO:0000259" key="2">
    <source>
        <dbReference type="SMART" id="SM01235"/>
    </source>
</evidence>
<evidence type="ECO:0000313" key="3">
    <source>
        <dbReference type="EMBL" id="TWF39899.1"/>
    </source>
</evidence>
<dbReference type="CDD" id="cd20753">
    <property type="entry name" value="cyt_P460_Mc-like"/>
    <property type="match status" value="1"/>
</dbReference>
<feature type="chain" id="PRO_5021767399" evidence="1">
    <location>
        <begin position="23"/>
        <end position="311"/>
    </location>
</feature>